<feature type="region of interest" description="Disordered" evidence="1">
    <location>
        <begin position="129"/>
        <end position="158"/>
    </location>
</feature>
<protein>
    <recommendedName>
        <fullName evidence="5">Cellulase</fullName>
    </recommendedName>
</protein>
<evidence type="ECO:0000256" key="2">
    <source>
        <dbReference type="SAM" id="SignalP"/>
    </source>
</evidence>
<feature type="chain" id="PRO_5012510376" description="Cellulase" evidence="2">
    <location>
        <begin position="24"/>
        <end position="158"/>
    </location>
</feature>
<sequence>MMKTVPVLSMAIAFVLVSLPGHAAQPSIRNKTVILQGLDKITARINSFRAPIGQPTRFGSLEITPKACFSSTPTEPPESAAFLQIAETQADAPAKPLFSGWMFASSPALSALEHPIYDVWVLSCADPVDAESPPPAVSLPEPPSDPDAAPVTSPSPNG</sequence>
<dbReference type="RefSeq" id="WP_322112118.1">
    <property type="nucleotide sequence ID" value="NZ_FYEH01000002.1"/>
</dbReference>
<dbReference type="AlphaFoldDB" id="A0A212QNW4"/>
<keyword evidence="4" id="KW-1185">Reference proteome</keyword>
<evidence type="ECO:0008006" key="5">
    <source>
        <dbReference type="Google" id="ProtNLM"/>
    </source>
</evidence>
<keyword evidence="2" id="KW-0732">Signal</keyword>
<proteinExistence type="predicted"/>
<organism evidence="3 4">
    <name type="scientific">Arboricoccus pini</name>
    <dbReference type="NCBI Taxonomy" id="1963835"/>
    <lineage>
        <taxon>Bacteria</taxon>
        <taxon>Pseudomonadati</taxon>
        <taxon>Pseudomonadota</taxon>
        <taxon>Alphaproteobacteria</taxon>
        <taxon>Geminicoccales</taxon>
        <taxon>Geminicoccaceae</taxon>
        <taxon>Arboricoccus</taxon>
    </lineage>
</organism>
<evidence type="ECO:0000313" key="4">
    <source>
        <dbReference type="Proteomes" id="UP000197065"/>
    </source>
</evidence>
<reference evidence="3 4" key="1">
    <citation type="submission" date="2017-06" db="EMBL/GenBank/DDBJ databases">
        <authorList>
            <person name="Kim H.J."/>
            <person name="Triplett B.A."/>
        </authorList>
    </citation>
    <scope>NUCLEOTIDE SEQUENCE [LARGE SCALE GENOMIC DNA]</scope>
    <source>
        <strain evidence="3 4">B29T1</strain>
    </source>
</reference>
<feature type="compositionally biased region" description="Pro residues" evidence="1">
    <location>
        <begin position="132"/>
        <end position="145"/>
    </location>
</feature>
<dbReference type="InterPro" id="IPR019225">
    <property type="entry name" value="DUF2155"/>
</dbReference>
<evidence type="ECO:0000256" key="1">
    <source>
        <dbReference type="SAM" id="MobiDB-lite"/>
    </source>
</evidence>
<evidence type="ECO:0000313" key="3">
    <source>
        <dbReference type="EMBL" id="SNB60938.1"/>
    </source>
</evidence>
<dbReference type="Pfam" id="PF09923">
    <property type="entry name" value="DUF2155"/>
    <property type="match status" value="1"/>
</dbReference>
<name>A0A212QNW4_9PROT</name>
<dbReference type="EMBL" id="FYEH01000002">
    <property type="protein sequence ID" value="SNB60938.1"/>
    <property type="molecule type" value="Genomic_DNA"/>
</dbReference>
<dbReference type="Proteomes" id="UP000197065">
    <property type="component" value="Unassembled WGS sequence"/>
</dbReference>
<accession>A0A212QNW4</accession>
<gene>
    <name evidence="3" type="ORF">SAMN07250955_10289</name>
</gene>
<feature type="signal peptide" evidence="2">
    <location>
        <begin position="1"/>
        <end position="23"/>
    </location>
</feature>